<evidence type="ECO:0000313" key="1">
    <source>
        <dbReference type="EMBL" id="MBC5764150.1"/>
    </source>
</evidence>
<gene>
    <name evidence="1" type="ORF">H8R02_06805</name>
</gene>
<dbReference type="Pfam" id="PF08238">
    <property type="entry name" value="Sel1"/>
    <property type="match status" value="5"/>
</dbReference>
<dbReference type="EMBL" id="JACORU010000002">
    <property type="protein sequence ID" value="MBC5764150.1"/>
    <property type="molecule type" value="Genomic_DNA"/>
</dbReference>
<dbReference type="RefSeq" id="WP_187080633.1">
    <property type="nucleotide sequence ID" value="NZ_JACORU010000002.1"/>
</dbReference>
<dbReference type="SMART" id="SM00671">
    <property type="entry name" value="SEL1"/>
    <property type="match status" value="4"/>
</dbReference>
<sequence>MKNLPLLRLAREHHAPETDQVLAQLFSGVFGAPDHEARTLDLLRRGACDGVASAMWLLGETLLDDGKEEVTAEGVEWLERAAKMGVGMAAMRLAIFYGQDSLQHFDEARQLHWTFRAAEMGVPLAAYQIGLAFEDGEIGDIVDYSSAVHWYEVAAGYGYPLALQRLAYAFRDGELGLVPDRARADELERRAAEFSKLRQRAELEDWLLLAKAGDRDTQKWLSLAYREGFGGLAADLEQAKYWEERADSTG</sequence>
<dbReference type="Gene3D" id="1.25.40.10">
    <property type="entry name" value="Tetratricopeptide repeat domain"/>
    <property type="match status" value="2"/>
</dbReference>
<dbReference type="Proteomes" id="UP000596827">
    <property type="component" value="Unassembled WGS sequence"/>
</dbReference>
<accession>A0A923S1C8</accession>
<name>A0A923S1C8_9BURK</name>
<keyword evidence="2" id="KW-1185">Reference proteome</keyword>
<evidence type="ECO:0000313" key="2">
    <source>
        <dbReference type="Proteomes" id="UP000596827"/>
    </source>
</evidence>
<dbReference type="InterPro" id="IPR053301">
    <property type="entry name" value="F-box_motif"/>
</dbReference>
<dbReference type="InterPro" id="IPR006597">
    <property type="entry name" value="Sel1-like"/>
</dbReference>
<comment type="caution">
    <text evidence="1">The sequence shown here is derived from an EMBL/GenBank/DDBJ whole genome shotgun (WGS) entry which is preliminary data.</text>
</comment>
<proteinExistence type="predicted"/>
<dbReference type="SUPFAM" id="SSF81901">
    <property type="entry name" value="HCP-like"/>
    <property type="match status" value="1"/>
</dbReference>
<dbReference type="AlphaFoldDB" id="A0A923S1C8"/>
<dbReference type="InterPro" id="IPR011990">
    <property type="entry name" value="TPR-like_helical_dom_sf"/>
</dbReference>
<protein>
    <submittedName>
        <fullName evidence="1">Sel1 repeat family protein</fullName>
    </submittedName>
</protein>
<dbReference type="PANTHER" id="PTHR45088">
    <property type="entry name" value="OSJNBA0022H21.17 PROTEIN"/>
    <property type="match status" value="1"/>
</dbReference>
<dbReference type="PANTHER" id="PTHR45088:SF1">
    <property type="entry name" value="OS04G0476000 PROTEIN"/>
    <property type="match status" value="1"/>
</dbReference>
<organism evidence="1 2">
    <name type="scientific">Ramlibacter albus</name>
    <dbReference type="NCBI Taxonomy" id="2079448"/>
    <lineage>
        <taxon>Bacteria</taxon>
        <taxon>Pseudomonadati</taxon>
        <taxon>Pseudomonadota</taxon>
        <taxon>Betaproteobacteria</taxon>
        <taxon>Burkholderiales</taxon>
        <taxon>Comamonadaceae</taxon>
        <taxon>Ramlibacter</taxon>
    </lineage>
</organism>
<reference evidence="1" key="1">
    <citation type="submission" date="2020-08" db="EMBL/GenBank/DDBJ databases">
        <title>Ramlibacter sp. GTP1 16S ribosomal RNA gene genome sequencing and assembly.</title>
        <authorList>
            <person name="Kang M."/>
        </authorList>
    </citation>
    <scope>NUCLEOTIDE SEQUENCE</scope>
    <source>
        <strain evidence="1">GTP1</strain>
    </source>
</reference>